<proteinExistence type="predicted"/>
<keyword evidence="3" id="KW-1185">Reference proteome</keyword>
<comment type="caution">
    <text evidence="2">The sequence shown here is derived from an EMBL/GenBank/DDBJ whole genome shotgun (WGS) entry which is preliminary data.</text>
</comment>
<evidence type="ECO:0000256" key="1">
    <source>
        <dbReference type="SAM" id="MobiDB-lite"/>
    </source>
</evidence>
<protein>
    <submittedName>
        <fullName evidence="2">Uncharacterized protein</fullName>
    </submittedName>
</protein>
<name>A0A9X9PVM9_GULGU</name>
<gene>
    <name evidence="2" type="ORF">BN2614_LOCUS1</name>
</gene>
<reference evidence="2 3" key="1">
    <citation type="submission" date="2018-10" db="EMBL/GenBank/DDBJ databases">
        <authorList>
            <person name="Ekblom R."/>
            <person name="Jareborg N."/>
        </authorList>
    </citation>
    <scope>NUCLEOTIDE SEQUENCE [LARGE SCALE GENOMIC DNA]</scope>
    <source>
        <tissue evidence="2">Muscle</tissue>
    </source>
</reference>
<dbReference type="EMBL" id="CYRY02004047">
    <property type="protein sequence ID" value="VCW68579.1"/>
    <property type="molecule type" value="Genomic_DNA"/>
</dbReference>
<evidence type="ECO:0000313" key="2">
    <source>
        <dbReference type="EMBL" id="VCW68579.1"/>
    </source>
</evidence>
<sequence>MPSALCRACRHLPGLLDCGSAAPDRTTDSWGWALSRGCTRLRGLSSPPTGGQDCPPTPSEEGQ</sequence>
<dbReference type="Proteomes" id="UP000269945">
    <property type="component" value="Unassembled WGS sequence"/>
</dbReference>
<dbReference type="AlphaFoldDB" id="A0A9X9PVM9"/>
<feature type="region of interest" description="Disordered" evidence="1">
    <location>
        <begin position="42"/>
        <end position="63"/>
    </location>
</feature>
<evidence type="ECO:0000313" key="3">
    <source>
        <dbReference type="Proteomes" id="UP000269945"/>
    </source>
</evidence>
<accession>A0A9X9PVM9</accession>
<organism evidence="2 3">
    <name type="scientific">Gulo gulo</name>
    <name type="common">Wolverine</name>
    <name type="synonym">Gluton</name>
    <dbReference type="NCBI Taxonomy" id="48420"/>
    <lineage>
        <taxon>Eukaryota</taxon>
        <taxon>Metazoa</taxon>
        <taxon>Chordata</taxon>
        <taxon>Craniata</taxon>
        <taxon>Vertebrata</taxon>
        <taxon>Euteleostomi</taxon>
        <taxon>Mammalia</taxon>
        <taxon>Eutheria</taxon>
        <taxon>Laurasiatheria</taxon>
        <taxon>Carnivora</taxon>
        <taxon>Caniformia</taxon>
        <taxon>Musteloidea</taxon>
        <taxon>Mustelidae</taxon>
        <taxon>Guloninae</taxon>
        <taxon>Gulo</taxon>
    </lineage>
</organism>